<proteinExistence type="predicted"/>
<evidence type="ECO:0000313" key="1">
    <source>
        <dbReference type="EMBL" id="EFI91363.1"/>
    </source>
</evidence>
<dbReference type="OMA" id="IAMEDEM"/>
<feature type="non-terminal residue" evidence="1">
    <location>
        <position position="365"/>
    </location>
</feature>
<dbReference type="RefSeq" id="XP_003026266.1">
    <property type="nucleotide sequence ID" value="XM_003026220.1"/>
</dbReference>
<reference evidence="1 2" key="1">
    <citation type="journal article" date="2010" name="Nat. Biotechnol.">
        <title>Genome sequence of the model mushroom Schizophyllum commune.</title>
        <authorList>
            <person name="Ohm R.A."/>
            <person name="de Jong J.F."/>
            <person name="Lugones L.G."/>
            <person name="Aerts A."/>
            <person name="Kothe E."/>
            <person name="Stajich J.E."/>
            <person name="de Vries R.P."/>
            <person name="Record E."/>
            <person name="Levasseur A."/>
            <person name="Baker S.E."/>
            <person name="Bartholomew K.A."/>
            <person name="Coutinho P.M."/>
            <person name="Erdmann S."/>
            <person name="Fowler T.J."/>
            <person name="Gathman A.C."/>
            <person name="Lombard V."/>
            <person name="Henrissat B."/>
            <person name="Knabe N."/>
            <person name="Kuees U."/>
            <person name="Lilly W.W."/>
            <person name="Lindquist E."/>
            <person name="Lucas S."/>
            <person name="Magnuson J.K."/>
            <person name="Piumi F."/>
            <person name="Raudaskoski M."/>
            <person name="Salamov A."/>
            <person name="Schmutz J."/>
            <person name="Schwarze F.W.M.R."/>
            <person name="vanKuyk P.A."/>
            <person name="Horton J.S."/>
            <person name="Grigoriev I.V."/>
            <person name="Woesten H.A.B."/>
        </authorList>
    </citation>
    <scope>NUCLEOTIDE SEQUENCE [LARGE SCALE GENOMIC DNA]</scope>
    <source>
        <strain evidence="2">H4-8 / FGSC 9210</strain>
    </source>
</reference>
<dbReference type="eggNOG" id="ENOG502SQIW">
    <property type="taxonomic scope" value="Eukaryota"/>
</dbReference>
<dbReference type="OrthoDB" id="3051324at2759"/>
<dbReference type="STRING" id="578458.D8QLK8"/>
<dbReference type="Proteomes" id="UP000007431">
    <property type="component" value="Unassembled WGS sequence"/>
</dbReference>
<dbReference type="InParanoid" id="D8QLK8"/>
<dbReference type="AlphaFoldDB" id="D8QLK8"/>
<evidence type="ECO:0000313" key="2">
    <source>
        <dbReference type="Proteomes" id="UP000007431"/>
    </source>
</evidence>
<keyword evidence="2" id="KW-1185">Reference proteome</keyword>
<gene>
    <name evidence="1" type="ORF">SCHCODRAFT_114727</name>
</gene>
<dbReference type="HOGENOM" id="CLU_759016_0_0_1"/>
<dbReference type="EMBL" id="GL377318">
    <property type="protein sequence ID" value="EFI91363.1"/>
    <property type="molecule type" value="Genomic_DNA"/>
</dbReference>
<organism evidence="2">
    <name type="scientific">Schizophyllum commune (strain H4-8 / FGSC 9210)</name>
    <name type="common">Split gill fungus</name>
    <dbReference type="NCBI Taxonomy" id="578458"/>
    <lineage>
        <taxon>Eukaryota</taxon>
        <taxon>Fungi</taxon>
        <taxon>Dikarya</taxon>
        <taxon>Basidiomycota</taxon>
        <taxon>Agaricomycotina</taxon>
        <taxon>Agaricomycetes</taxon>
        <taxon>Agaricomycetidae</taxon>
        <taxon>Agaricales</taxon>
        <taxon>Schizophyllaceae</taxon>
        <taxon>Schizophyllum</taxon>
    </lineage>
</organism>
<name>D8QLK8_SCHCM</name>
<dbReference type="VEuPathDB" id="FungiDB:SCHCODRAFT_02673947"/>
<dbReference type="GeneID" id="9589094"/>
<sequence>MEVRSYVQSPAKVDAVEESQVHMHAMGTTSMAMLALHGRGRSRTKYASASCSQQPLGRQDTFFHAKHGRRRRVDGGADLGYSTRSMRAIIFSETGILPILHRRLILALRFFKRMLELPADTIAAHAFRDALELYGAGRPGWIGDLATGLRRLEPIPVHVDFVHVRSAAHVDTIIGRVEASAHDGVRRDLTAASRTHLLLNRVEVDKRGQQSSKTIQYRAYLDVETPHHRKALTRALTGEHSLLSVRGGWSDRGESTKPEWRLCRFCGSAVEDAPHALFSCATRADLSHLRHVFWCDIVDLRADVREANADVNTWLPALCGIRNAVPRLAKYVHDVLDLFSLHRAYVPPREGWEKSKGRTKETDRD</sequence>
<evidence type="ECO:0008006" key="3">
    <source>
        <dbReference type="Google" id="ProtNLM"/>
    </source>
</evidence>
<protein>
    <recommendedName>
        <fullName evidence="3">Reverse transcriptase zinc-binding domain-containing protein</fullName>
    </recommendedName>
</protein>
<accession>D8QLK8</accession>
<dbReference type="KEGG" id="scm:SCHCO_02673947"/>